<dbReference type="OrthoDB" id="65912at2157"/>
<dbReference type="Proteomes" id="UP000009296">
    <property type="component" value="Chromosome"/>
</dbReference>
<dbReference type="KEGG" id="mok:Metok_0765"/>
<dbReference type="STRING" id="647113.Metok_0765"/>
<keyword evidence="3" id="KW-1185">Reference proteome</keyword>
<gene>
    <name evidence="2" type="ordered locus">Metok_0765</name>
</gene>
<feature type="transmembrane region" description="Helical" evidence="1">
    <location>
        <begin position="112"/>
        <end position="129"/>
    </location>
</feature>
<feature type="transmembrane region" description="Helical" evidence="1">
    <location>
        <begin position="25"/>
        <end position="44"/>
    </location>
</feature>
<keyword evidence="1" id="KW-1133">Transmembrane helix</keyword>
<accession>F8AM57</accession>
<dbReference type="EMBL" id="CP002792">
    <property type="protein sequence ID" value="AEH06742.1"/>
    <property type="molecule type" value="Genomic_DNA"/>
</dbReference>
<feature type="transmembrane region" description="Helical" evidence="1">
    <location>
        <begin position="50"/>
        <end position="67"/>
    </location>
</feature>
<feature type="transmembrane region" description="Helical" evidence="1">
    <location>
        <begin position="136"/>
        <end position="152"/>
    </location>
</feature>
<evidence type="ECO:0000256" key="1">
    <source>
        <dbReference type="SAM" id="Phobius"/>
    </source>
</evidence>
<reference evidence="2" key="1">
    <citation type="submission" date="2011-05" db="EMBL/GenBank/DDBJ databases">
        <title>Complete sequence of chromosome of Methanothermococcus okinawensis IH1.</title>
        <authorList>
            <consortium name="US DOE Joint Genome Institute"/>
            <person name="Lucas S."/>
            <person name="Han J."/>
            <person name="Lapidus A."/>
            <person name="Cheng J.-F."/>
            <person name="Goodwin L."/>
            <person name="Pitluck S."/>
            <person name="Peters L."/>
            <person name="Mikhailova N."/>
            <person name="Held B."/>
            <person name="Han C."/>
            <person name="Tapia R."/>
            <person name="Land M."/>
            <person name="Hauser L."/>
            <person name="Kyrpides N."/>
            <person name="Ivanova N."/>
            <person name="Pagani I."/>
            <person name="Sieprawska-Lupa M."/>
            <person name="Takai K."/>
            <person name="Miyazaki J."/>
            <person name="Whitman W."/>
            <person name="Woyke T."/>
        </authorList>
    </citation>
    <scope>NUCLEOTIDE SEQUENCE</scope>
    <source>
        <strain evidence="2">IH1</strain>
    </source>
</reference>
<protein>
    <submittedName>
        <fullName evidence="2">Uncharacterized protein</fullName>
    </submittedName>
</protein>
<sequence length="181" mass="20834">MDIKEILELVEEGYTSENTTYKNKVYAISYFLSALIFILIHIAINYNSPNILFVISFLMLVGGILIIKQKIIYKKFKCYFDKIFEKIMIYGLFAIILSSIISLYVFPEISCVFISLILGFLICIDGALFNSKGRKILGVIVMLSSIPIIMYIQYQFLILAFVQFLVSFYFLIRSIKCGSNE</sequence>
<dbReference type="eggNOG" id="arCOG09667">
    <property type="taxonomic scope" value="Archaea"/>
</dbReference>
<dbReference type="HOGENOM" id="CLU_1458216_0_0_2"/>
<keyword evidence="1" id="KW-0812">Transmembrane</keyword>
<dbReference type="RefSeq" id="WP_013866927.1">
    <property type="nucleotide sequence ID" value="NC_015636.1"/>
</dbReference>
<keyword evidence="1" id="KW-0472">Membrane</keyword>
<dbReference type="GeneID" id="10772909"/>
<organism evidence="2 3">
    <name type="scientific">Methanothermococcus okinawensis (strain DSM 14208 / JCM 11175 / IH1)</name>
    <dbReference type="NCBI Taxonomy" id="647113"/>
    <lineage>
        <taxon>Archaea</taxon>
        <taxon>Methanobacteriati</taxon>
        <taxon>Methanobacteriota</taxon>
        <taxon>Methanomada group</taxon>
        <taxon>Methanococci</taxon>
        <taxon>Methanococcales</taxon>
        <taxon>Methanococcaceae</taxon>
        <taxon>Methanothermococcus</taxon>
    </lineage>
</organism>
<evidence type="ECO:0000313" key="2">
    <source>
        <dbReference type="EMBL" id="AEH06742.1"/>
    </source>
</evidence>
<proteinExistence type="predicted"/>
<dbReference type="AlphaFoldDB" id="F8AM57"/>
<evidence type="ECO:0000313" key="3">
    <source>
        <dbReference type="Proteomes" id="UP000009296"/>
    </source>
</evidence>
<name>F8AM57_METOI</name>
<feature type="transmembrane region" description="Helical" evidence="1">
    <location>
        <begin position="87"/>
        <end position="106"/>
    </location>
</feature>